<evidence type="ECO:0000256" key="1">
    <source>
        <dbReference type="SAM" id="MobiDB-lite"/>
    </source>
</evidence>
<keyword evidence="3" id="KW-1185">Reference proteome</keyword>
<feature type="compositionally biased region" description="Basic residues" evidence="1">
    <location>
        <begin position="90"/>
        <end position="99"/>
    </location>
</feature>
<gene>
    <name evidence="2" type="ORF">EYF80_019369</name>
</gene>
<dbReference type="Proteomes" id="UP000314294">
    <property type="component" value="Unassembled WGS sequence"/>
</dbReference>
<comment type="caution">
    <text evidence="2">The sequence shown here is derived from an EMBL/GenBank/DDBJ whole genome shotgun (WGS) entry which is preliminary data.</text>
</comment>
<evidence type="ECO:0000313" key="3">
    <source>
        <dbReference type="Proteomes" id="UP000314294"/>
    </source>
</evidence>
<protein>
    <submittedName>
        <fullName evidence="2">Uncharacterized protein</fullName>
    </submittedName>
</protein>
<feature type="region of interest" description="Disordered" evidence="1">
    <location>
        <begin position="87"/>
        <end position="106"/>
    </location>
</feature>
<name>A0A4Z2HZF0_9TELE</name>
<reference evidence="2 3" key="1">
    <citation type="submission" date="2019-03" db="EMBL/GenBank/DDBJ databases">
        <title>First draft genome of Liparis tanakae, snailfish: a comprehensive survey of snailfish specific genes.</title>
        <authorList>
            <person name="Kim W."/>
            <person name="Song I."/>
            <person name="Jeong J.-H."/>
            <person name="Kim D."/>
            <person name="Kim S."/>
            <person name="Ryu S."/>
            <person name="Song J.Y."/>
            <person name="Lee S.K."/>
        </authorList>
    </citation>
    <scope>NUCLEOTIDE SEQUENCE [LARGE SCALE GENOMIC DNA]</scope>
    <source>
        <tissue evidence="2">Muscle</tissue>
    </source>
</reference>
<evidence type="ECO:0000313" key="2">
    <source>
        <dbReference type="EMBL" id="TNN70343.1"/>
    </source>
</evidence>
<organism evidence="2 3">
    <name type="scientific">Liparis tanakae</name>
    <name type="common">Tanaka's snailfish</name>
    <dbReference type="NCBI Taxonomy" id="230148"/>
    <lineage>
        <taxon>Eukaryota</taxon>
        <taxon>Metazoa</taxon>
        <taxon>Chordata</taxon>
        <taxon>Craniata</taxon>
        <taxon>Vertebrata</taxon>
        <taxon>Euteleostomi</taxon>
        <taxon>Actinopterygii</taxon>
        <taxon>Neopterygii</taxon>
        <taxon>Teleostei</taxon>
        <taxon>Neoteleostei</taxon>
        <taxon>Acanthomorphata</taxon>
        <taxon>Eupercaria</taxon>
        <taxon>Perciformes</taxon>
        <taxon>Cottioidei</taxon>
        <taxon>Cottales</taxon>
        <taxon>Liparidae</taxon>
        <taxon>Liparis</taxon>
    </lineage>
</organism>
<accession>A0A4Z2HZF0</accession>
<dbReference type="EMBL" id="SRLO01000164">
    <property type="protein sequence ID" value="TNN70343.1"/>
    <property type="molecule type" value="Genomic_DNA"/>
</dbReference>
<sequence length="106" mass="11835">MSDGNKMASWVRPHVENSPALVTLGAVPTPTLLRMISGARYSGVPQSVQVLRLKISVDEIQRVKVFKGSLIHDLSFPYESTLVRSAAPAHPRKRVKSRYQRPLPFL</sequence>
<dbReference type="AlphaFoldDB" id="A0A4Z2HZF0"/>
<proteinExistence type="predicted"/>